<dbReference type="Proteomes" id="UP000557566">
    <property type="component" value="Unassembled WGS sequence"/>
</dbReference>
<evidence type="ECO:0000313" key="2">
    <source>
        <dbReference type="Proteomes" id="UP000557566"/>
    </source>
</evidence>
<dbReference type="GO" id="GO:0005737">
    <property type="term" value="C:cytoplasm"/>
    <property type="evidence" value="ECO:0007669"/>
    <property type="project" value="TreeGrafter"/>
</dbReference>
<keyword evidence="2" id="KW-1185">Reference proteome</keyword>
<sequence length="252" mass="27230">MPPQIILIRHAQALHNAGQDYSIPDPPLTDLGLEQCAVLRANLKERFGSAPGSVAVVVSPMLRTLQTATLALDWLVQRGVVFEASADWQENSTKPCDTGSPAASLSPSYPHVDFTRLDPVWPDKTSPKAYRYAHSRAAILARGADALEALHRRPEDLVFVVSHSGFLRSGVVGWWFFNADYRIYRFDDAPPAAEQGGNDAGNAQQTMTTARSLLTQDESTLAGGLGLSHAFAVELGAELPGEGEVPEEDLVV</sequence>
<dbReference type="InterPro" id="IPR050275">
    <property type="entry name" value="PGM_Phosphatase"/>
</dbReference>
<dbReference type="PANTHER" id="PTHR48100">
    <property type="entry name" value="BROAD-SPECIFICITY PHOSPHATASE YOR283W-RELATED"/>
    <property type="match status" value="1"/>
</dbReference>
<dbReference type="OrthoDB" id="496981at2759"/>
<evidence type="ECO:0008006" key="3">
    <source>
        <dbReference type="Google" id="ProtNLM"/>
    </source>
</evidence>
<dbReference type="Pfam" id="PF00300">
    <property type="entry name" value="His_Phos_1"/>
    <property type="match status" value="1"/>
</dbReference>
<dbReference type="CDD" id="cd07067">
    <property type="entry name" value="HP_PGM_like"/>
    <property type="match status" value="1"/>
</dbReference>
<name>A0A8H4PJT7_9HYPO</name>
<accession>A0A8H4PJT7</accession>
<protein>
    <recommendedName>
        <fullName evidence="3">Phosphoglycerate mutase</fullName>
    </recommendedName>
</protein>
<proteinExistence type="predicted"/>
<reference evidence="1 2" key="1">
    <citation type="journal article" date="2020" name="Genome Biol. Evol.">
        <title>A new high-quality draft genome assembly of the Chinese cordyceps Ophiocordyceps sinensis.</title>
        <authorList>
            <person name="Shu R."/>
            <person name="Zhang J."/>
            <person name="Meng Q."/>
            <person name="Zhang H."/>
            <person name="Zhou G."/>
            <person name="Li M."/>
            <person name="Wu P."/>
            <person name="Zhao Y."/>
            <person name="Chen C."/>
            <person name="Qin Q."/>
        </authorList>
    </citation>
    <scope>NUCLEOTIDE SEQUENCE [LARGE SCALE GENOMIC DNA]</scope>
    <source>
        <strain evidence="1 2">IOZ07</strain>
    </source>
</reference>
<dbReference type="AlphaFoldDB" id="A0A8H4PJT7"/>
<dbReference type="Gene3D" id="3.40.50.1240">
    <property type="entry name" value="Phosphoglycerate mutase-like"/>
    <property type="match status" value="1"/>
</dbReference>
<dbReference type="SMART" id="SM00855">
    <property type="entry name" value="PGAM"/>
    <property type="match status" value="1"/>
</dbReference>
<dbReference type="EMBL" id="JAAVMX010000012">
    <property type="protein sequence ID" value="KAF4504069.1"/>
    <property type="molecule type" value="Genomic_DNA"/>
</dbReference>
<gene>
    <name evidence="1" type="ORF">G6O67_008683</name>
</gene>
<organism evidence="1 2">
    <name type="scientific">Ophiocordyceps sinensis</name>
    <dbReference type="NCBI Taxonomy" id="72228"/>
    <lineage>
        <taxon>Eukaryota</taxon>
        <taxon>Fungi</taxon>
        <taxon>Dikarya</taxon>
        <taxon>Ascomycota</taxon>
        <taxon>Pezizomycotina</taxon>
        <taxon>Sordariomycetes</taxon>
        <taxon>Hypocreomycetidae</taxon>
        <taxon>Hypocreales</taxon>
        <taxon>Ophiocordycipitaceae</taxon>
        <taxon>Ophiocordyceps</taxon>
    </lineage>
</organism>
<dbReference type="InterPro" id="IPR029033">
    <property type="entry name" value="His_PPase_superfam"/>
</dbReference>
<evidence type="ECO:0000313" key="1">
    <source>
        <dbReference type="EMBL" id="KAF4504069.1"/>
    </source>
</evidence>
<comment type="caution">
    <text evidence="1">The sequence shown here is derived from an EMBL/GenBank/DDBJ whole genome shotgun (WGS) entry which is preliminary data.</text>
</comment>
<dbReference type="PANTHER" id="PTHR48100:SF24">
    <property type="entry name" value="PHOSPHOGLYCERATE MUTASE"/>
    <property type="match status" value="1"/>
</dbReference>
<dbReference type="SUPFAM" id="SSF53254">
    <property type="entry name" value="Phosphoglycerate mutase-like"/>
    <property type="match status" value="1"/>
</dbReference>
<dbReference type="InterPro" id="IPR013078">
    <property type="entry name" value="His_Pase_superF_clade-1"/>
</dbReference>
<dbReference type="GO" id="GO:0016791">
    <property type="term" value="F:phosphatase activity"/>
    <property type="evidence" value="ECO:0007669"/>
    <property type="project" value="TreeGrafter"/>
</dbReference>